<dbReference type="InterPro" id="IPR018314">
    <property type="entry name" value="RsmB/NOL1/NOP2-like_CS"/>
</dbReference>
<dbReference type="GO" id="GO:0001510">
    <property type="term" value="P:RNA methylation"/>
    <property type="evidence" value="ECO:0007669"/>
    <property type="project" value="InterPro"/>
</dbReference>
<evidence type="ECO:0000256" key="5">
    <source>
        <dbReference type="ARBA" id="ARBA00022884"/>
    </source>
</evidence>
<keyword evidence="3 6" id="KW-0808">Transferase</keyword>
<dbReference type="InterPro" id="IPR023267">
    <property type="entry name" value="RCMT"/>
</dbReference>
<keyword evidence="9" id="KW-1185">Reference proteome</keyword>
<gene>
    <name evidence="8" type="ORF">B5C34_04290</name>
</gene>
<name>A0A219B3N3_9SPHN</name>
<dbReference type="OrthoDB" id="9810297at2"/>
<dbReference type="Gene3D" id="3.40.50.150">
    <property type="entry name" value="Vaccinia Virus protein VP39"/>
    <property type="match status" value="1"/>
</dbReference>
<organism evidence="8 9">
    <name type="scientific">Pacificimonas flava</name>
    <dbReference type="NCBI Taxonomy" id="1234595"/>
    <lineage>
        <taxon>Bacteria</taxon>
        <taxon>Pseudomonadati</taxon>
        <taxon>Pseudomonadota</taxon>
        <taxon>Alphaproteobacteria</taxon>
        <taxon>Sphingomonadales</taxon>
        <taxon>Sphingosinicellaceae</taxon>
        <taxon>Pacificimonas</taxon>
    </lineage>
</organism>
<sequence length="417" mass="44147">MNADTPGLPARRGALTLLQAVLWQGRSLEAALPRALRAIESPSDRALARNIASSTLRWLPDLDDLIDGRTRQALPGDARARMVLRMALAQALVLETPHHAVVATALPLVGGGPRRLVHGVLSAALKDSALPDTPTLPELWHRRWSETWGEEVAKAAARSLAAPPPLDLSHADGAGPGVDGRSLLPGHLRLPADTRVEDVPGFAGTAVWVQDIAASLPVRLLAPQAGERIADLCAAPGGKTMQIAAAGAEVVAVDNSSRRLQRLTENLERTGLSASLVESDARAFTPDETFDAVLLDAPCSGTGIFRRHPDVLHIRNPERLEATLATQAALLDHAASLLRPGGRLVYAVCSLEPEEGEAQVNAFCERHPRWTVDRAPEGLLPADIPAQAAGTVRTLPGMLADEGGLDGFFMARLTAPG</sequence>
<dbReference type="PROSITE" id="PS51686">
    <property type="entry name" value="SAM_MT_RSMB_NOP"/>
    <property type="match status" value="1"/>
</dbReference>
<keyword evidence="5 6" id="KW-0694">RNA-binding</keyword>
<comment type="caution">
    <text evidence="8">The sequence shown here is derived from an EMBL/GenBank/DDBJ whole genome shotgun (WGS) entry which is preliminary data.</text>
</comment>
<dbReference type="PROSITE" id="PS01153">
    <property type="entry name" value="NOL1_NOP2_SUN"/>
    <property type="match status" value="1"/>
</dbReference>
<evidence type="ECO:0000313" key="8">
    <source>
        <dbReference type="EMBL" id="OWV32746.1"/>
    </source>
</evidence>
<dbReference type="GO" id="GO:0003723">
    <property type="term" value="F:RNA binding"/>
    <property type="evidence" value="ECO:0007669"/>
    <property type="project" value="UniProtKB-UniRule"/>
</dbReference>
<evidence type="ECO:0000256" key="1">
    <source>
        <dbReference type="ARBA" id="ARBA00007494"/>
    </source>
</evidence>
<dbReference type="AlphaFoldDB" id="A0A219B3N3"/>
<feature type="active site" description="Nucleophile" evidence="6">
    <location>
        <position position="349"/>
    </location>
</feature>
<feature type="binding site" evidence="6">
    <location>
        <position position="296"/>
    </location>
    <ligand>
        <name>S-adenosyl-L-methionine</name>
        <dbReference type="ChEBI" id="CHEBI:59789"/>
    </ligand>
</feature>
<evidence type="ECO:0000256" key="2">
    <source>
        <dbReference type="ARBA" id="ARBA00022603"/>
    </source>
</evidence>
<dbReference type="Proteomes" id="UP000198462">
    <property type="component" value="Unassembled WGS sequence"/>
</dbReference>
<feature type="binding site" evidence="6">
    <location>
        <position position="254"/>
    </location>
    <ligand>
        <name>S-adenosyl-L-methionine</name>
        <dbReference type="ChEBI" id="CHEBI:59789"/>
    </ligand>
</feature>
<dbReference type="EMBL" id="NFZT01000001">
    <property type="protein sequence ID" value="OWV32746.1"/>
    <property type="molecule type" value="Genomic_DNA"/>
</dbReference>
<dbReference type="PRINTS" id="PR02008">
    <property type="entry name" value="RCMTFAMILY"/>
</dbReference>
<protein>
    <submittedName>
        <fullName evidence="8">SAM-dependent methyltransferase</fullName>
    </submittedName>
</protein>
<dbReference type="InterPro" id="IPR029063">
    <property type="entry name" value="SAM-dependent_MTases_sf"/>
</dbReference>
<dbReference type="GO" id="GO:0008173">
    <property type="term" value="F:RNA methyltransferase activity"/>
    <property type="evidence" value="ECO:0007669"/>
    <property type="project" value="InterPro"/>
</dbReference>
<dbReference type="Pfam" id="PF01029">
    <property type="entry name" value="NusB"/>
    <property type="match status" value="1"/>
</dbReference>
<dbReference type="SUPFAM" id="SSF53335">
    <property type="entry name" value="S-adenosyl-L-methionine-dependent methyltransferases"/>
    <property type="match status" value="1"/>
</dbReference>
<feature type="domain" description="SAM-dependent MTase RsmB/NOP-type" evidence="7">
    <location>
        <begin position="128"/>
        <end position="416"/>
    </location>
</feature>
<dbReference type="Gene3D" id="1.10.940.10">
    <property type="entry name" value="NusB-like"/>
    <property type="match status" value="1"/>
</dbReference>
<dbReference type="InterPro" id="IPR035926">
    <property type="entry name" value="NusB-like_sf"/>
</dbReference>
<dbReference type="Pfam" id="PF01189">
    <property type="entry name" value="Methyltr_RsmB-F"/>
    <property type="match status" value="1"/>
</dbReference>
<dbReference type="CDD" id="cd02440">
    <property type="entry name" value="AdoMet_MTases"/>
    <property type="match status" value="1"/>
</dbReference>
<dbReference type="GO" id="GO:0006355">
    <property type="term" value="P:regulation of DNA-templated transcription"/>
    <property type="evidence" value="ECO:0007669"/>
    <property type="project" value="InterPro"/>
</dbReference>
<dbReference type="PANTHER" id="PTHR22807">
    <property type="entry name" value="NOP2 YEAST -RELATED NOL1/NOP2/FMU SUN DOMAIN-CONTAINING"/>
    <property type="match status" value="1"/>
</dbReference>
<keyword evidence="2 6" id="KW-0489">Methyltransferase</keyword>
<dbReference type="InterPro" id="IPR001678">
    <property type="entry name" value="MeTrfase_RsmB-F_NOP2_dom"/>
</dbReference>
<dbReference type="SUPFAM" id="SSF48013">
    <property type="entry name" value="NusB-like"/>
    <property type="match status" value="1"/>
</dbReference>
<evidence type="ECO:0000313" key="9">
    <source>
        <dbReference type="Proteomes" id="UP000198462"/>
    </source>
</evidence>
<evidence type="ECO:0000259" key="7">
    <source>
        <dbReference type="PROSITE" id="PS51686"/>
    </source>
</evidence>
<evidence type="ECO:0000256" key="6">
    <source>
        <dbReference type="PROSITE-ProRule" id="PRU01023"/>
    </source>
</evidence>
<proteinExistence type="inferred from homology"/>
<feature type="binding site" evidence="6">
    <location>
        <position position="280"/>
    </location>
    <ligand>
        <name>S-adenosyl-L-methionine</name>
        <dbReference type="ChEBI" id="CHEBI:59789"/>
    </ligand>
</feature>
<feature type="binding site" evidence="6">
    <location>
        <begin position="233"/>
        <end position="239"/>
    </location>
    <ligand>
        <name>S-adenosyl-L-methionine</name>
        <dbReference type="ChEBI" id="CHEBI:59789"/>
    </ligand>
</feature>
<accession>A0A219B3N3</accession>
<reference evidence="9" key="1">
    <citation type="submission" date="2017-05" db="EMBL/GenBank/DDBJ databases">
        <authorList>
            <person name="Lin X."/>
        </authorList>
    </citation>
    <scope>NUCLEOTIDE SEQUENCE [LARGE SCALE GENOMIC DNA]</scope>
    <source>
        <strain evidence="9">JLT2012</strain>
    </source>
</reference>
<keyword evidence="4 6" id="KW-0949">S-adenosyl-L-methionine</keyword>
<dbReference type="InterPro" id="IPR049560">
    <property type="entry name" value="MeTrfase_RsmB-F_NOP2_cat"/>
</dbReference>
<comment type="similarity">
    <text evidence="1 6">Belongs to the class I-like SAM-binding methyltransferase superfamily. RsmB/NOP family.</text>
</comment>
<dbReference type="InterPro" id="IPR006027">
    <property type="entry name" value="NusB_RsmB_TIM44"/>
</dbReference>
<evidence type="ECO:0000256" key="4">
    <source>
        <dbReference type="ARBA" id="ARBA00022691"/>
    </source>
</evidence>
<evidence type="ECO:0000256" key="3">
    <source>
        <dbReference type="ARBA" id="ARBA00022679"/>
    </source>
</evidence>
<dbReference type="PANTHER" id="PTHR22807:SF61">
    <property type="entry name" value="NOL1_NOP2_SUN FAMILY PROTEIN _ ANTITERMINATION NUSB DOMAIN-CONTAINING PROTEIN"/>
    <property type="match status" value="1"/>
</dbReference>